<keyword evidence="3" id="KW-1185">Reference proteome</keyword>
<gene>
    <name evidence="2" type="ORF">FSP39_003092</name>
</gene>
<dbReference type="EMBL" id="VSWD01000010">
    <property type="protein sequence ID" value="KAK3089371.1"/>
    <property type="molecule type" value="Genomic_DNA"/>
</dbReference>
<accession>A0AA88Y4K6</accession>
<comment type="caution">
    <text evidence="2">The sequence shown here is derived from an EMBL/GenBank/DDBJ whole genome shotgun (WGS) entry which is preliminary data.</text>
</comment>
<dbReference type="AlphaFoldDB" id="A0AA88Y4K6"/>
<feature type="signal peptide" evidence="1">
    <location>
        <begin position="1"/>
        <end position="17"/>
    </location>
</feature>
<evidence type="ECO:0000313" key="3">
    <source>
        <dbReference type="Proteomes" id="UP001186944"/>
    </source>
</evidence>
<protein>
    <submittedName>
        <fullName evidence="2">Uncharacterized protein</fullName>
    </submittedName>
</protein>
<evidence type="ECO:0000256" key="1">
    <source>
        <dbReference type="SAM" id="SignalP"/>
    </source>
</evidence>
<proteinExistence type="predicted"/>
<keyword evidence="1" id="KW-0732">Signal</keyword>
<name>A0AA88Y4K6_PINIB</name>
<evidence type="ECO:0000313" key="2">
    <source>
        <dbReference type="EMBL" id="KAK3089371.1"/>
    </source>
</evidence>
<reference evidence="2" key="1">
    <citation type="submission" date="2019-08" db="EMBL/GenBank/DDBJ databases">
        <title>The improved chromosome-level genome for the pearl oyster Pinctada fucata martensii using PacBio sequencing and Hi-C.</title>
        <authorList>
            <person name="Zheng Z."/>
        </authorList>
    </citation>
    <scope>NUCLEOTIDE SEQUENCE</scope>
    <source>
        <strain evidence="2">ZZ-2019</strain>
        <tissue evidence="2">Adductor muscle</tissue>
    </source>
</reference>
<sequence length="169" mass="19058">MCPKMFLALMICVVAVAAEVKNYRFTVTNEDGQKVQKDIQVNEKEGIYVMKLSDGNSKPMKTEMHDVRTGYAAIKNGSNQCILIKSPYTLNDLKNGLISELKKNPKLAPASMYMEDIRPLESGELKQAGGKIKEFCGSLAVLKATPRKMRTRHHKDKKGWCEYDLTHFS</sequence>
<feature type="chain" id="PRO_5041641897" evidence="1">
    <location>
        <begin position="18"/>
        <end position="169"/>
    </location>
</feature>
<organism evidence="2 3">
    <name type="scientific">Pinctada imbricata</name>
    <name type="common">Atlantic pearl-oyster</name>
    <name type="synonym">Pinctada martensii</name>
    <dbReference type="NCBI Taxonomy" id="66713"/>
    <lineage>
        <taxon>Eukaryota</taxon>
        <taxon>Metazoa</taxon>
        <taxon>Spiralia</taxon>
        <taxon>Lophotrochozoa</taxon>
        <taxon>Mollusca</taxon>
        <taxon>Bivalvia</taxon>
        <taxon>Autobranchia</taxon>
        <taxon>Pteriomorphia</taxon>
        <taxon>Pterioida</taxon>
        <taxon>Pterioidea</taxon>
        <taxon>Pteriidae</taxon>
        <taxon>Pinctada</taxon>
    </lineage>
</organism>
<dbReference type="Proteomes" id="UP001186944">
    <property type="component" value="Unassembled WGS sequence"/>
</dbReference>